<dbReference type="SUPFAM" id="SSF55797">
    <property type="entry name" value="PR-1-like"/>
    <property type="match status" value="1"/>
</dbReference>
<organism evidence="2 3">
    <name type="scientific">Caenorhabditis auriculariae</name>
    <dbReference type="NCBI Taxonomy" id="2777116"/>
    <lineage>
        <taxon>Eukaryota</taxon>
        <taxon>Metazoa</taxon>
        <taxon>Ecdysozoa</taxon>
        <taxon>Nematoda</taxon>
        <taxon>Chromadorea</taxon>
        <taxon>Rhabditida</taxon>
        <taxon>Rhabditina</taxon>
        <taxon>Rhabditomorpha</taxon>
        <taxon>Rhabditoidea</taxon>
        <taxon>Rhabditidae</taxon>
        <taxon>Peloderinae</taxon>
        <taxon>Caenorhabditis</taxon>
    </lineage>
</organism>
<name>A0A8S1GVE7_9PELO</name>
<dbReference type="InterPro" id="IPR014044">
    <property type="entry name" value="CAP_dom"/>
</dbReference>
<dbReference type="AlphaFoldDB" id="A0A8S1GVE7"/>
<dbReference type="OrthoDB" id="5793403at2759"/>
<protein>
    <recommendedName>
        <fullName evidence="1">SCP domain-containing protein</fullName>
    </recommendedName>
</protein>
<dbReference type="EMBL" id="CAJGYM010000006">
    <property type="protein sequence ID" value="CAD6187259.1"/>
    <property type="molecule type" value="Genomic_DNA"/>
</dbReference>
<accession>A0A8S1GVE7</accession>
<evidence type="ECO:0000313" key="3">
    <source>
        <dbReference type="Proteomes" id="UP000835052"/>
    </source>
</evidence>
<evidence type="ECO:0000259" key="1">
    <source>
        <dbReference type="Pfam" id="PF00188"/>
    </source>
</evidence>
<evidence type="ECO:0000313" key="2">
    <source>
        <dbReference type="EMBL" id="CAD6187259.1"/>
    </source>
</evidence>
<dbReference type="Pfam" id="PF00188">
    <property type="entry name" value="CAP"/>
    <property type="match status" value="1"/>
</dbReference>
<comment type="caution">
    <text evidence="2">The sequence shown here is derived from an EMBL/GenBank/DDBJ whole genome shotgun (WGS) entry which is preliminary data.</text>
</comment>
<dbReference type="Proteomes" id="UP000835052">
    <property type="component" value="Unassembled WGS sequence"/>
</dbReference>
<proteinExistence type="predicted"/>
<feature type="domain" description="SCP" evidence="1">
    <location>
        <begin position="150"/>
        <end position="249"/>
    </location>
</feature>
<dbReference type="Gene3D" id="3.40.33.10">
    <property type="entry name" value="CAP"/>
    <property type="match status" value="1"/>
</dbReference>
<keyword evidence="3" id="KW-1185">Reference proteome</keyword>
<dbReference type="InterPro" id="IPR035940">
    <property type="entry name" value="CAP_sf"/>
</dbReference>
<gene>
    <name evidence="2" type="ORF">CAUJ_LOCUS3178</name>
</gene>
<reference evidence="2" key="1">
    <citation type="submission" date="2020-10" db="EMBL/GenBank/DDBJ databases">
        <authorList>
            <person name="Kikuchi T."/>
        </authorList>
    </citation>
    <scope>NUCLEOTIDE SEQUENCE</scope>
    <source>
        <strain evidence="2">NKZ352</strain>
    </source>
</reference>
<sequence>MDLRSYIPPFLVESSQSADYHQTVTRKRMERFSSSGQLLSVTDVKTTNFDPPRVDVRRQRAPSWNPESRSERHVREEYRIPRPIIERNHPIRRVEDEKDSLPQSTWKTSDSFVRKSSILKTSSSRDGSEWSRSYNSPKVEWREPLDCLIDRLNRLRMAAGCETLEPSIRLADISTRWARMLALRGEFRSDPSRYMNIWMGSRVNDTIADTWWDEAEEFGTANYLADRHLEWVGVASAYSDSHQQFIVVATFE</sequence>